<organism evidence="1">
    <name type="scientific">Rhizobium leguminosarum</name>
    <dbReference type="NCBI Taxonomy" id="384"/>
    <lineage>
        <taxon>Bacteria</taxon>
        <taxon>Pseudomonadati</taxon>
        <taxon>Pseudomonadota</taxon>
        <taxon>Alphaproteobacteria</taxon>
        <taxon>Hyphomicrobiales</taxon>
        <taxon>Rhizobiaceae</taxon>
        <taxon>Rhizobium/Agrobacterium group</taxon>
        <taxon>Rhizobium</taxon>
    </lineage>
</organism>
<reference evidence="1" key="1">
    <citation type="submission" date="2016-03" db="EMBL/GenBank/DDBJ databases">
        <title>Microsymbionts genomes from the relict species Vavilovia formosa.</title>
        <authorList>
            <person name="Chirak E."/>
            <person name="Kimeklis A."/>
            <person name="Kopat V."/>
            <person name="Andronov E."/>
        </authorList>
    </citation>
    <scope>NUCLEOTIDE SEQUENCE [LARGE SCALE GENOMIC DNA]</scope>
    <source>
        <strain evidence="1">Vaf12</strain>
    </source>
</reference>
<dbReference type="EMBL" id="LVYU01000134">
    <property type="protein sequence ID" value="KZA97490.1"/>
    <property type="molecule type" value="Genomic_DNA"/>
</dbReference>
<evidence type="ECO:0008006" key="2">
    <source>
        <dbReference type="Google" id="ProtNLM"/>
    </source>
</evidence>
<comment type="caution">
    <text evidence="1">The sequence shown here is derived from an EMBL/GenBank/DDBJ whole genome shotgun (WGS) entry which is preliminary data.</text>
</comment>
<proteinExistence type="predicted"/>
<dbReference type="AlphaFoldDB" id="A0A154IA81"/>
<protein>
    <recommendedName>
        <fullName evidence="2">Tail assembly chaperone</fullName>
    </recommendedName>
</protein>
<evidence type="ECO:0000313" key="1">
    <source>
        <dbReference type="EMBL" id="KZA97490.1"/>
    </source>
</evidence>
<sequence length="207" mass="22390">MDLQRPAYEQVTIAHGGNTVSLRPTLRAATTLEARHGFPALFRAPFDLNMTIISDIILTASHPGHDAATFLSSLSGKPLFPFFMAVRQPLADLVSMFMPAPDPKAQPSTGTGKPMPWSEVFATLYDSATGWLGWTPETAWNATPTEITRAMSAHFDRLVTTGVLVRDKTTAKAPDPEQAAQNEALGLDPEFDRAGLRALKAKISQGT</sequence>
<name>A0A154IA81_RHILE</name>
<gene>
    <name evidence="1" type="ORF">A4A59_04885</name>
</gene>
<accession>A0A154IA81</accession>